<proteinExistence type="predicted"/>
<accession>A0AAP4BRQ7</accession>
<evidence type="ECO:0000313" key="4">
    <source>
        <dbReference type="Proteomes" id="UP001243856"/>
    </source>
</evidence>
<sequence length="87" mass="10127">MSIVDKLKAFGHGLNEYYSAPYRATFARARQEEDDLFQLLVMSEALGIPNPASFYTLELLPIIYEDFHAWHRRMGMLRSPLEEIQCC</sequence>
<dbReference type="Proteomes" id="UP001243856">
    <property type="component" value="Unassembled WGS sequence"/>
</dbReference>
<dbReference type="GeneID" id="64188705"/>
<dbReference type="NCBIfam" id="NF041419">
    <property type="entry name" value="CC_star_Cory"/>
    <property type="match status" value="1"/>
</dbReference>
<comment type="caution">
    <text evidence="2">The sequence shown here is derived from an EMBL/GenBank/DDBJ whole genome shotgun (WGS) entry which is preliminary data.</text>
</comment>
<gene>
    <name evidence="1" type="ORF">QPX45_05820</name>
    <name evidence="2" type="ORF">QPX54_01370</name>
</gene>
<dbReference type="InterPro" id="IPR058303">
    <property type="entry name" value="DUF7990"/>
</dbReference>
<dbReference type="AlphaFoldDB" id="A0AAP4BRQ7"/>
<dbReference type="EMBL" id="JASNVP010000001">
    <property type="protein sequence ID" value="MDK4325170.1"/>
    <property type="molecule type" value="Genomic_DNA"/>
</dbReference>
<organism evidence="2 3">
    <name type="scientific">Corynebacterium propinquum</name>
    <dbReference type="NCBI Taxonomy" id="43769"/>
    <lineage>
        <taxon>Bacteria</taxon>
        <taxon>Bacillati</taxon>
        <taxon>Actinomycetota</taxon>
        <taxon>Actinomycetes</taxon>
        <taxon>Mycobacteriales</taxon>
        <taxon>Corynebacteriaceae</taxon>
        <taxon>Corynebacterium</taxon>
    </lineage>
</organism>
<evidence type="ECO:0000313" key="1">
    <source>
        <dbReference type="EMBL" id="MDK4300770.1"/>
    </source>
</evidence>
<dbReference type="InterPro" id="IPR047717">
    <property type="entry name" value="CC_star_Cory"/>
</dbReference>
<dbReference type="Pfam" id="PF25952">
    <property type="entry name" value="DUF7990"/>
    <property type="match status" value="1"/>
</dbReference>
<dbReference type="Proteomes" id="UP001226160">
    <property type="component" value="Unassembled WGS sequence"/>
</dbReference>
<dbReference type="RefSeq" id="WP_018120797.1">
    <property type="nucleotide sequence ID" value="NZ_CBCRTU010000015.1"/>
</dbReference>
<evidence type="ECO:0000313" key="3">
    <source>
        <dbReference type="Proteomes" id="UP001226160"/>
    </source>
</evidence>
<dbReference type="EMBL" id="JASNVK010000008">
    <property type="protein sequence ID" value="MDK4300770.1"/>
    <property type="molecule type" value="Genomic_DNA"/>
</dbReference>
<name>A0AAP4BRQ7_9CORY</name>
<protein>
    <submittedName>
        <fullName evidence="2">Cory-CC-star protein</fullName>
    </submittedName>
</protein>
<evidence type="ECO:0000313" key="2">
    <source>
        <dbReference type="EMBL" id="MDK4325170.1"/>
    </source>
</evidence>
<keyword evidence="4" id="KW-1185">Reference proteome</keyword>
<reference evidence="2 4" key="1">
    <citation type="submission" date="2023-05" db="EMBL/GenBank/DDBJ databases">
        <title>Metabolic capabilities are highly conserved among human nasal-associated Corynebacterium species in pangenomic analyses.</title>
        <authorList>
            <person name="Tran T.H."/>
            <person name="Roberts A.Q."/>
            <person name="Escapa I.F."/>
            <person name="Gao W."/>
            <person name="Conlan S."/>
            <person name="Kong H."/>
            <person name="Segre J.A."/>
            <person name="Kelly M.S."/>
            <person name="Lemon K.P."/>
        </authorList>
    </citation>
    <scope>NUCLEOTIDE SEQUENCE</scope>
    <source>
        <strain evidence="2">KPL2654</strain>
        <strain evidence="1 4">KPL2811</strain>
    </source>
</reference>